<accession>A0A218MMN0</accession>
<dbReference type="EMBL" id="KY052840">
    <property type="protein sequence ID" value="ASF00535.1"/>
    <property type="molecule type" value="Genomic_DNA"/>
</dbReference>
<protein>
    <submittedName>
        <fullName evidence="1">Uncharacterized protein</fullName>
    </submittedName>
</protein>
<proteinExistence type="predicted"/>
<reference evidence="1" key="2">
    <citation type="journal article" date="2017" name="Nat. Commun.">
        <title>Single-virus genomics reveals hidden cosmopolitan and abundant viruses.</title>
        <authorList>
            <person name="Martinez-Hernandez F."/>
            <person name="Fornas O."/>
            <person name="Lluesma Gomez M."/>
            <person name="Bolduc B."/>
            <person name="de la Cruz Pena M.J."/>
            <person name="Martinez J.M."/>
            <person name="Anton J."/>
            <person name="Gasol J.M."/>
            <person name="Rosselli R."/>
            <person name="Rodriguez-Valera F."/>
            <person name="Sullivan M.B."/>
            <person name="Acinas S.G."/>
            <person name="Martinez-Garcia M."/>
        </authorList>
    </citation>
    <scope>NUCLEOTIDE SEQUENCE</scope>
</reference>
<reference evidence="1" key="1">
    <citation type="submission" date="2016-10" db="EMBL/GenBank/DDBJ databases">
        <authorList>
            <person name="Varghese N."/>
        </authorList>
    </citation>
    <scope>NUCLEOTIDE SEQUENCE</scope>
</reference>
<organism evidence="1">
    <name type="scientific">uncultured virus</name>
    <dbReference type="NCBI Taxonomy" id="340016"/>
    <lineage>
        <taxon>Viruses</taxon>
        <taxon>environmental samples</taxon>
    </lineage>
</organism>
<evidence type="ECO:0000313" key="1">
    <source>
        <dbReference type="EMBL" id="ASF00535.1"/>
    </source>
</evidence>
<name>A0A218MMN0_9VIRU</name>
<sequence length="90" mass="11093">MAFKRWQKSPSKKTPERTWSDEEMKIIGWCLSNNIAISIMPDWKDDMNKWQIDIVINKKVHTDPKRYNNEAVYNKLNEYYKYYYDKHNKQ</sequence>